<organism evidence="2 3">
    <name type="scientific">Lysinibacillus irui</name>
    <dbReference type="NCBI Taxonomy" id="2998077"/>
    <lineage>
        <taxon>Bacteria</taxon>
        <taxon>Bacillati</taxon>
        <taxon>Bacillota</taxon>
        <taxon>Bacilli</taxon>
        <taxon>Bacillales</taxon>
        <taxon>Bacillaceae</taxon>
        <taxon>Lysinibacillus</taxon>
    </lineage>
</organism>
<accession>A0AAJ5RPN9</accession>
<protein>
    <submittedName>
        <fullName evidence="2">Group-specific protein</fullName>
    </submittedName>
</protein>
<reference evidence="1 4" key="2">
    <citation type="submission" date="2023-12" db="EMBL/GenBank/DDBJ databases">
        <title>Genome comparison identifies genes involved in endophytic behavior of Lysinibacillus irui and provides insights into its role as a plant-growth promoting bacterium.</title>
        <authorList>
            <person name="Hilario S."/>
            <person name="Matos I."/>
            <person name="Goncalves M.F.M."/>
            <person name="Pardo C.A."/>
            <person name="Santos M.J."/>
        </authorList>
    </citation>
    <scope>NUCLEOTIDE SEQUENCE [LARGE SCALE GENOMIC DNA]</scope>
    <source>
        <strain evidence="1 4">B3</strain>
    </source>
</reference>
<dbReference type="KEGG" id="liu:OU989_10490"/>
<dbReference type="RefSeq" id="WP_274797096.1">
    <property type="nucleotide sequence ID" value="NZ_CP113527.1"/>
</dbReference>
<evidence type="ECO:0000313" key="1">
    <source>
        <dbReference type="EMBL" id="MEA0979001.1"/>
    </source>
</evidence>
<evidence type="ECO:0000313" key="4">
    <source>
        <dbReference type="Proteomes" id="UP001289615"/>
    </source>
</evidence>
<dbReference type="Proteomes" id="UP001219585">
    <property type="component" value="Chromosome"/>
</dbReference>
<dbReference type="EMBL" id="JAXUIA010000019">
    <property type="protein sequence ID" value="MEA0979001.1"/>
    <property type="molecule type" value="Genomic_DNA"/>
</dbReference>
<evidence type="ECO:0000313" key="3">
    <source>
        <dbReference type="Proteomes" id="UP001219585"/>
    </source>
</evidence>
<dbReference type="EMBL" id="CP113527">
    <property type="protein sequence ID" value="WDV08871.1"/>
    <property type="molecule type" value="Genomic_DNA"/>
</dbReference>
<proteinExistence type="predicted"/>
<reference evidence="2" key="1">
    <citation type="submission" date="2022-11" db="EMBL/GenBank/DDBJ databases">
        <title>Lysinibacillus irui.</title>
        <authorList>
            <person name="Akintayo S.O."/>
        </authorList>
    </citation>
    <scope>NUCLEOTIDE SEQUENCE</scope>
    <source>
        <strain evidence="2">IRB4-01</strain>
    </source>
</reference>
<name>A0AAJ5RPN9_9BACI</name>
<gene>
    <name evidence="2" type="ORF">OU989_10490</name>
    <name evidence="1" type="ORF">U6C28_22140</name>
</gene>
<evidence type="ECO:0000313" key="2">
    <source>
        <dbReference type="EMBL" id="WDV08871.1"/>
    </source>
</evidence>
<sequence length="188" mass="22433">MQRYLYHMVPREMVGQELMPLHQLREISPHLYERYTKKYSDHPERMKLLTRKIPHLNCLWNDVVHFLPIHPFHIYSLLTKLEIDIKENLTFYRIPIQKLAPNQNVIYLYSKDNYQGPAGEIAAEDIKILMMDEYKELTQLPTATIDYFITEKEKGKNFGLFAYIPHILSLGKVRVDDVEIITWNQMIN</sequence>
<keyword evidence="4" id="KW-1185">Reference proteome</keyword>
<dbReference type="Proteomes" id="UP001289615">
    <property type="component" value="Unassembled WGS sequence"/>
</dbReference>
<dbReference type="AlphaFoldDB" id="A0AAJ5RPN9"/>